<protein>
    <submittedName>
        <fullName evidence="2">Uncharacterized protein</fullName>
    </submittedName>
</protein>
<evidence type="ECO:0000313" key="3">
    <source>
        <dbReference type="Proteomes" id="UP000600365"/>
    </source>
</evidence>
<gene>
    <name evidence="2" type="ORF">GCM10011579_016310</name>
</gene>
<sequence length="70" mass="7470">MTGAEPEPADGKRVPQLPTAAYDPTSTRRSLDLWAGLYVTIRNPLASLAAANWSSAKAEREIRNAGGHHG</sequence>
<comment type="caution">
    <text evidence="2">The sequence shown here is derived from an EMBL/GenBank/DDBJ whole genome shotgun (WGS) entry which is preliminary data.</text>
</comment>
<name>A0A918D0P2_9ACTN</name>
<keyword evidence="3" id="KW-1185">Reference proteome</keyword>
<dbReference type="AlphaFoldDB" id="A0A918D0P2"/>
<evidence type="ECO:0000256" key="1">
    <source>
        <dbReference type="SAM" id="MobiDB-lite"/>
    </source>
</evidence>
<accession>A0A918D0P2</accession>
<reference evidence="2 3" key="1">
    <citation type="journal article" date="2014" name="Int. J. Syst. Evol. Microbiol.">
        <title>Complete genome sequence of Corynebacterium casei LMG S-19264T (=DSM 44701T), isolated from a smear-ripened cheese.</title>
        <authorList>
            <consortium name="US DOE Joint Genome Institute (JGI-PGF)"/>
            <person name="Walter F."/>
            <person name="Albersmeier A."/>
            <person name="Kalinowski J."/>
            <person name="Ruckert C."/>
        </authorList>
    </citation>
    <scope>NUCLEOTIDE SEQUENCE [LARGE SCALE GENOMIC DNA]</scope>
    <source>
        <strain evidence="2 3">CGMCC 4.7111</strain>
    </source>
</reference>
<evidence type="ECO:0000313" key="2">
    <source>
        <dbReference type="EMBL" id="GGN55862.1"/>
    </source>
</evidence>
<proteinExistence type="predicted"/>
<dbReference type="EMBL" id="BMMM01000002">
    <property type="protein sequence ID" value="GGN55862.1"/>
    <property type="molecule type" value="Genomic_DNA"/>
</dbReference>
<organism evidence="2 3">
    <name type="scientific">Streptomyces albiflavescens</name>
    <dbReference type="NCBI Taxonomy" id="1623582"/>
    <lineage>
        <taxon>Bacteria</taxon>
        <taxon>Bacillati</taxon>
        <taxon>Actinomycetota</taxon>
        <taxon>Actinomycetes</taxon>
        <taxon>Kitasatosporales</taxon>
        <taxon>Streptomycetaceae</taxon>
        <taxon>Streptomyces</taxon>
    </lineage>
</organism>
<feature type="region of interest" description="Disordered" evidence="1">
    <location>
        <begin position="1"/>
        <end position="25"/>
    </location>
</feature>
<dbReference type="Proteomes" id="UP000600365">
    <property type="component" value="Unassembled WGS sequence"/>
</dbReference>